<proteinExistence type="predicted"/>
<dbReference type="Gene3D" id="3.90.1150.30">
    <property type="match status" value="1"/>
</dbReference>
<dbReference type="Pfam" id="PF04237">
    <property type="entry name" value="YjbR"/>
    <property type="match status" value="1"/>
</dbReference>
<dbReference type="PANTHER" id="PTHR35145">
    <property type="entry name" value="CYTOPLASMIC PROTEIN-RELATED"/>
    <property type="match status" value="1"/>
</dbReference>
<evidence type="ECO:0008006" key="3">
    <source>
        <dbReference type="Google" id="ProtNLM"/>
    </source>
</evidence>
<keyword evidence="2" id="KW-1185">Reference proteome</keyword>
<dbReference type="Proteomes" id="UP000279994">
    <property type="component" value="Unassembled WGS sequence"/>
</dbReference>
<dbReference type="InterPro" id="IPR038056">
    <property type="entry name" value="YjbR-like_sf"/>
</dbReference>
<accession>A0A3N0GVD9</accession>
<dbReference type="RefSeq" id="WP_123222373.1">
    <property type="nucleotide sequence ID" value="NZ_RJSF01000019.1"/>
</dbReference>
<dbReference type="PANTHER" id="PTHR35145:SF1">
    <property type="entry name" value="CYTOPLASMIC PROTEIN"/>
    <property type="match status" value="1"/>
</dbReference>
<evidence type="ECO:0000313" key="1">
    <source>
        <dbReference type="EMBL" id="RNM16120.1"/>
    </source>
</evidence>
<dbReference type="OrthoDB" id="3194910at2"/>
<organism evidence="1 2">
    <name type="scientific">Nocardioides pocheonensis</name>
    <dbReference type="NCBI Taxonomy" id="661485"/>
    <lineage>
        <taxon>Bacteria</taxon>
        <taxon>Bacillati</taxon>
        <taxon>Actinomycetota</taxon>
        <taxon>Actinomycetes</taxon>
        <taxon>Propionibacteriales</taxon>
        <taxon>Nocardioidaceae</taxon>
        <taxon>Nocardioides</taxon>
    </lineage>
</organism>
<dbReference type="InterPro" id="IPR007351">
    <property type="entry name" value="YjbR"/>
</dbReference>
<reference evidence="1 2" key="1">
    <citation type="submission" date="2018-11" db="EMBL/GenBank/DDBJ databases">
        <authorList>
            <person name="Li F."/>
        </authorList>
    </citation>
    <scope>NUCLEOTIDE SEQUENCE [LARGE SCALE GENOMIC DNA]</scope>
    <source>
        <strain evidence="1 2">Gsoil 818</strain>
    </source>
</reference>
<gene>
    <name evidence="1" type="ORF">EFL26_08225</name>
</gene>
<dbReference type="EMBL" id="RJSF01000019">
    <property type="protein sequence ID" value="RNM16120.1"/>
    <property type="molecule type" value="Genomic_DNA"/>
</dbReference>
<comment type="caution">
    <text evidence="1">The sequence shown here is derived from an EMBL/GenBank/DDBJ whole genome shotgun (WGS) entry which is preliminary data.</text>
</comment>
<sequence length="134" mass="14679">MDVQALQEHCLALPGAWPDNPWEHDHPVIKVGEGERGKIFAFLGADTVGVKAGRSREVADAWLDRYPDDASVMAYIGRSGWNSLSLSGTIPDDELVEAVEDSYRLVVEGLPKKHRPAGWETVAGEAADPDQEDR</sequence>
<dbReference type="SUPFAM" id="SSF142906">
    <property type="entry name" value="YjbR-like"/>
    <property type="match status" value="1"/>
</dbReference>
<evidence type="ECO:0000313" key="2">
    <source>
        <dbReference type="Proteomes" id="UP000279994"/>
    </source>
</evidence>
<dbReference type="AlphaFoldDB" id="A0A3N0GVD9"/>
<dbReference type="InterPro" id="IPR058532">
    <property type="entry name" value="YjbR/MT2646/Rv2570-like"/>
</dbReference>
<name>A0A3N0GVD9_9ACTN</name>
<protein>
    <recommendedName>
        <fullName evidence="3">MmcQ/YjbR family DNA-binding protein</fullName>
    </recommendedName>
</protein>